<evidence type="ECO:0000313" key="3">
    <source>
        <dbReference type="EMBL" id="KAH3885194.1"/>
    </source>
</evidence>
<reference evidence="3" key="2">
    <citation type="submission" date="2020-11" db="EMBL/GenBank/DDBJ databases">
        <authorList>
            <person name="McCartney M.A."/>
            <person name="Auch B."/>
            <person name="Kono T."/>
            <person name="Mallez S."/>
            <person name="Becker A."/>
            <person name="Gohl D.M."/>
            <person name="Silverstein K.A.T."/>
            <person name="Koren S."/>
            <person name="Bechman K.B."/>
            <person name="Herman A."/>
            <person name="Abrahante J.E."/>
            <person name="Garbe J."/>
        </authorList>
    </citation>
    <scope>NUCLEOTIDE SEQUENCE</scope>
    <source>
        <strain evidence="3">Duluth1</strain>
        <tissue evidence="3">Whole animal</tissue>
    </source>
</reference>
<organism evidence="3 4">
    <name type="scientific">Dreissena polymorpha</name>
    <name type="common">Zebra mussel</name>
    <name type="synonym">Mytilus polymorpha</name>
    <dbReference type="NCBI Taxonomy" id="45954"/>
    <lineage>
        <taxon>Eukaryota</taxon>
        <taxon>Metazoa</taxon>
        <taxon>Spiralia</taxon>
        <taxon>Lophotrochozoa</taxon>
        <taxon>Mollusca</taxon>
        <taxon>Bivalvia</taxon>
        <taxon>Autobranchia</taxon>
        <taxon>Heteroconchia</taxon>
        <taxon>Euheterodonta</taxon>
        <taxon>Imparidentia</taxon>
        <taxon>Neoheterodontei</taxon>
        <taxon>Myida</taxon>
        <taxon>Dreissenoidea</taxon>
        <taxon>Dreissenidae</taxon>
        <taxon>Dreissena</taxon>
    </lineage>
</organism>
<proteinExistence type="predicted"/>
<feature type="region of interest" description="Disordered" evidence="2">
    <location>
        <begin position="461"/>
        <end position="504"/>
    </location>
</feature>
<dbReference type="AlphaFoldDB" id="A0A9D4RY00"/>
<evidence type="ECO:0000313" key="4">
    <source>
        <dbReference type="Proteomes" id="UP000828390"/>
    </source>
</evidence>
<protein>
    <submittedName>
        <fullName evidence="3">Uncharacterized protein</fullName>
    </submittedName>
</protein>
<reference evidence="3" key="1">
    <citation type="journal article" date="2019" name="bioRxiv">
        <title>The Genome of the Zebra Mussel, Dreissena polymorpha: A Resource for Invasive Species Research.</title>
        <authorList>
            <person name="McCartney M.A."/>
            <person name="Auch B."/>
            <person name="Kono T."/>
            <person name="Mallez S."/>
            <person name="Zhang Y."/>
            <person name="Obille A."/>
            <person name="Becker A."/>
            <person name="Abrahante J.E."/>
            <person name="Garbe J."/>
            <person name="Badalamenti J.P."/>
            <person name="Herman A."/>
            <person name="Mangelson H."/>
            <person name="Liachko I."/>
            <person name="Sullivan S."/>
            <person name="Sone E.D."/>
            <person name="Koren S."/>
            <person name="Silverstein K.A.T."/>
            <person name="Beckman K.B."/>
            <person name="Gohl D.M."/>
        </authorList>
    </citation>
    <scope>NUCLEOTIDE SEQUENCE</scope>
    <source>
        <strain evidence="3">Duluth1</strain>
        <tissue evidence="3">Whole animal</tissue>
    </source>
</reference>
<keyword evidence="1" id="KW-0175">Coiled coil</keyword>
<evidence type="ECO:0000256" key="2">
    <source>
        <dbReference type="SAM" id="MobiDB-lite"/>
    </source>
</evidence>
<keyword evidence="4" id="KW-1185">Reference proteome</keyword>
<dbReference type="EMBL" id="JAIWYP010000001">
    <property type="protein sequence ID" value="KAH3885194.1"/>
    <property type="molecule type" value="Genomic_DNA"/>
</dbReference>
<name>A0A9D4RY00_DREPO</name>
<evidence type="ECO:0000256" key="1">
    <source>
        <dbReference type="SAM" id="Coils"/>
    </source>
</evidence>
<dbReference type="OrthoDB" id="2126613at2759"/>
<accession>A0A9D4RY00</accession>
<feature type="coiled-coil region" evidence="1">
    <location>
        <begin position="508"/>
        <end position="560"/>
    </location>
</feature>
<gene>
    <name evidence="3" type="ORF">DPMN_009186</name>
</gene>
<dbReference type="Proteomes" id="UP000828390">
    <property type="component" value="Unassembled WGS sequence"/>
</dbReference>
<feature type="compositionally biased region" description="Basic and acidic residues" evidence="2">
    <location>
        <begin position="465"/>
        <end position="504"/>
    </location>
</feature>
<comment type="caution">
    <text evidence="3">The sequence shown here is derived from an EMBL/GenBank/DDBJ whole genome shotgun (WGS) entry which is preliminary data.</text>
</comment>
<sequence length="709" mass="82118">MAATQGYPKWLLDSKENISGSKEWGTFLHELHDAIQQQLTESHVQYFSDLSEAEKELFMQRATKAIENGSAYNNLYKKCSVLLDQNLNEEVSRQLLEEHPIGTKSDLVIDFAEDGALSLLTKWPDMKSKLCFCLNQPLPFKVRQLAWRLYLTNTKVRKQYIDLLNSDPRKAISQYDYEIDQKCAQLLNSEKTFSDLRGSQGVFFAMKAVLSYFHATMRTKQRLRDVDHMLVFPFVMVSAPNIPRKDPPTSRTVALLVEEFLTFQESRPGFVIDSGSETHEEEMRGFVDKVARLLQKYFPETPKLIAEKYVPSKDKIVATEAGSFAVLKDGLTILIRPLIRAMFVGYLRMETLLYVWDQYMIGLDTPGFNVEWLAIVTAIILGLLKDKFKECTTSVQLESMLKNEGPKLTIAQFQYEVKKHHYQDLWTMLQKDTKSAMPVLDPTQAMHPAWRHWFNDMIPPYTQPADRRTAREEREAERERLGQKLRDQAAANRERDQHARRKDEAELMRLTALERQRMEQEKALLEDQVMEERRKREEAERRFNEEIEKLRQEMALMQLRQPSRPPSVYSISSYISRILVPPPPTAASRLTMAPPPPVSAQRTPTPAATPTELFNEAMKCLIQKVAKTQNAIAHAEGADKANLDKKTEGFLHQNIRDIKQAQIELFGKKLEPGEFDRMEPEEQQDKSDKMMQLIQRWREERRAKEIGGK</sequence>